<evidence type="ECO:0000313" key="9">
    <source>
        <dbReference type="EMBL" id="QDU76423.1"/>
    </source>
</evidence>
<dbReference type="FunFam" id="3.40.720.10:FF:000065">
    <property type="entry name" value="Arylsulfatase A"/>
    <property type="match status" value="1"/>
</dbReference>
<dbReference type="AlphaFoldDB" id="A0A518CB12"/>
<dbReference type="GO" id="GO:0004065">
    <property type="term" value="F:arylsulfatase activity"/>
    <property type="evidence" value="ECO:0007669"/>
    <property type="project" value="UniProtKB-EC"/>
</dbReference>
<organism evidence="9 10">
    <name type="scientific">Bremerella volcania</name>
    <dbReference type="NCBI Taxonomy" id="2527984"/>
    <lineage>
        <taxon>Bacteria</taxon>
        <taxon>Pseudomonadati</taxon>
        <taxon>Planctomycetota</taxon>
        <taxon>Planctomycetia</taxon>
        <taxon>Pirellulales</taxon>
        <taxon>Pirellulaceae</taxon>
        <taxon>Bremerella</taxon>
    </lineage>
</organism>
<gene>
    <name evidence="9" type="primary">atsA_43</name>
    <name evidence="9" type="ORF">Pan97_34720</name>
</gene>
<sequence precursor="true">MRTLAILLSALALLLAPQTTSAEDRKPNFVFFLVDDLGWTDLGCYGSSFYETPNVDKLAASGLKFTNAYAACQVCSPTRASIMTGRYPTRTGITDYIGAAQPERWNRKTKMLPAPYEMQLAHDETTIAELLKQNGYATFFAGKWHLGGEQYWPEHQGFDVNQGGIDRGGPYGGKKYFSPYGNPRLKDGPDGEHLPDRLATETVKFITEHQDEPFLAYLSFYSVHTPLMSREDLKQKYQQKKETLEHGEIWGQEGERKVRLVQEHAIYAGMVDAMDQAVGKVLNGIDQLGLTKDTVVIFMSDNGGLSTSEGHPTSNLPLRAGKGWIYEGGIREPMIVRWPGTTKAGTETSQYVSSVDFFPTMLQIAGIEVPKNLTIDGMSFAPVLEGKEIDRGAIYWHYPHYGNQGGSPTSAIREGDWKLIEFYEDGHLELYNIAEDIGEQNDLAAKKPDLAEKMHAKLKAWRKETGAKMPTHRKDA</sequence>
<dbReference type="PROSITE" id="PS00149">
    <property type="entry name" value="SULFATASE_2"/>
    <property type="match status" value="1"/>
</dbReference>
<evidence type="ECO:0000259" key="8">
    <source>
        <dbReference type="Pfam" id="PF00884"/>
    </source>
</evidence>
<dbReference type="EMBL" id="CP036289">
    <property type="protein sequence ID" value="QDU76423.1"/>
    <property type="molecule type" value="Genomic_DNA"/>
</dbReference>
<dbReference type="RefSeq" id="WP_144974530.1">
    <property type="nucleotide sequence ID" value="NZ_CP036289.1"/>
</dbReference>
<evidence type="ECO:0000256" key="4">
    <source>
        <dbReference type="ARBA" id="ARBA00022729"/>
    </source>
</evidence>
<feature type="chain" id="PRO_5022093407" evidence="7">
    <location>
        <begin position="23"/>
        <end position="476"/>
    </location>
</feature>
<evidence type="ECO:0000256" key="5">
    <source>
        <dbReference type="ARBA" id="ARBA00022801"/>
    </source>
</evidence>
<evidence type="ECO:0000256" key="1">
    <source>
        <dbReference type="ARBA" id="ARBA00001913"/>
    </source>
</evidence>
<dbReference type="CDD" id="cd16144">
    <property type="entry name" value="ARS_like"/>
    <property type="match status" value="1"/>
</dbReference>
<dbReference type="Pfam" id="PF00884">
    <property type="entry name" value="Sulfatase"/>
    <property type="match status" value="1"/>
</dbReference>
<proteinExistence type="inferred from homology"/>
<dbReference type="Gene3D" id="3.30.1120.10">
    <property type="match status" value="1"/>
</dbReference>
<dbReference type="Proteomes" id="UP000318626">
    <property type="component" value="Chromosome"/>
</dbReference>
<name>A0A518CB12_9BACT</name>
<keyword evidence="5 9" id="KW-0378">Hydrolase</keyword>
<dbReference type="EC" id="3.1.6.1" evidence="9"/>
<dbReference type="GO" id="GO:0046872">
    <property type="term" value="F:metal ion binding"/>
    <property type="evidence" value="ECO:0007669"/>
    <property type="project" value="UniProtKB-KW"/>
</dbReference>
<accession>A0A518CB12</accession>
<keyword evidence="4 7" id="KW-0732">Signal</keyword>
<dbReference type="SUPFAM" id="SSF53649">
    <property type="entry name" value="Alkaline phosphatase-like"/>
    <property type="match status" value="1"/>
</dbReference>
<evidence type="ECO:0000256" key="3">
    <source>
        <dbReference type="ARBA" id="ARBA00022723"/>
    </source>
</evidence>
<dbReference type="Gene3D" id="3.40.720.10">
    <property type="entry name" value="Alkaline Phosphatase, subunit A"/>
    <property type="match status" value="1"/>
</dbReference>
<keyword evidence="3" id="KW-0479">Metal-binding</keyword>
<dbReference type="InterPro" id="IPR017850">
    <property type="entry name" value="Alkaline_phosphatase_core_sf"/>
</dbReference>
<keyword evidence="10" id="KW-1185">Reference proteome</keyword>
<dbReference type="InterPro" id="IPR050738">
    <property type="entry name" value="Sulfatase"/>
</dbReference>
<comment type="cofactor">
    <cofactor evidence="1">
        <name>Ca(2+)</name>
        <dbReference type="ChEBI" id="CHEBI:29108"/>
    </cofactor>
</comment>
<evidence type="ECO:0000256" key="2">
    <source>
        <dbReference type="ARBA" id="ARBA00008779"/>
    </source>
</evidence>
<comment type="similarity">
    <text evidence="2">Belongs to the sulfatase family.</text>
</comment>
<dbReference type="InterPro" id="IPR000917">
    <property type="entry name" value="Sulfatase_N"/>
</dbReference>
<protein>
    <submittedName>
        <fullName evidence="9">Arylsulfatase</fullName>
        <ecNumber evidence="9">3.1.6.1</ecNumber>
    </submittedName>
</protein>
<dbReference type="KEGG" id="bvo:Pan97_34720"/>
<evidence type="ECO:0000313" key="10">
    <source>
        <dbReference type="Proteomes" id="UP000318626"/>
    </source>
</evidence>
<dbReference type="OrthoDB" id="9783154at2"/>
<feature type="signal peptide" evidence="7">
    <location>
        <begin position="1"/>
        <end position="22"/>
    </location>
</feature>
<dbReference type="InterPro" id="IPR024607">
    <property type="entry name" value="Sulfatase_CS"/>
</dbReference>
<keyword evidence="6" id="KW-0106">Calcium</keyword>
<evidence type="ECO:0000256" key="7">
    <source>
        <dbReference type="SAM" id="SignalP"/>
    </source>
</evidence>
<dbReference type="PANTHER" id="PTHR42693:SF42">
    <property type="entry name" value="ARYLSULFATASE G"/>
    <property type="match status" value="1"/>
</dbReference>
<evidence type="ECO:0000256" key="6">
    <source>
        <dbReference type="ARBA" id="ARBA00022837"/>
    </source>
</evidence>
<reference evidence="10" key="1">
    <citation type="submission" date="2019-02" db="EMBL/GenBank/DDBJ databases">
        <title>Deep-cultivation of Planctomycetes and their phenomic and genomic characterization uncovers novel biology.</title>
        <authorList>
            <person name="Wiegand S."/>
            <person name="Jogler M."/>
            <person name="Boedeker C."/>
            <person name="Pinto D."/>
            <person name="Vollmers J."/>
            <person name="Rivas-Marin E."/>
            <person name="Kohn T."/>
            <person name="Peeters S.H."/>
            <person name="Heuer A."/>
            <person name="Rast P."/>
            <person name="Oberbeckmann S."/>
            <person name="Bunk B."/>
            <person name="Jeske O."/>
            <person name="Meyerdierks A."/>
            <person name="Storesund J.E."/>
            <person name="Kallscheuer N."/>
            <person name="Luecker S."/>
            <person name="Lage O.M."/>
            <person name="Pohl T."/>
            <person name="Merkel B.J."/>
            <person name="Hornburger P."/>
            <person name="Mueller R.-W."/>
            <person name="Bruemmer F."/>
            <person name="Labrenz M."/>
            <person name="Spormann A.M."/>
            <person name="Op den Camp H."/>
            <person name="Overmann J."/>
            <person name="Amann R."/>
            <person name="Jetten M.S.M."/>
            <person name="Mascher T."/>
            <person name="Medema M.H."/>
            <person name="Devos D.P."/>
            <person name="Kaster A.-K."/>
            <person name="Ovreas L."/>
            <person name="Rohde M."/>
            <person name="Galperin M.Y."/>
            <person name="Jogler C."/>
        </authorList>
    </citation>
    <scope>NUCLEOTIDE SEQUENCE [LARGE SCALE GENOMIC DNA]</scope>
    <source>
        <strain evidence="10">Pan97</strain>
    </source>
</reference>
<feature type="domain" description="Sulfatase N-terminal" evidence="8">
    <location>
        <begin position="27"/>
        <end position="367"/>
    </location>
</feature>
<dbReference type="PANTHER" id="PTHR42693">
    <property type="entry name" value="ARYLSULFATASE FAMILY MEMBER"/>
    <property type="match status" value="1"/>
</dbReference>